<reference evidence="2" key="1">
    <citation type="submission" date="2017-06" db="EMBL/GenBank/DDBJ databases">
        <title>Capnocytophaga spp. assemblies.</title>
        <authorList>
            <person name="Gulvik C.A."/>
        </authorList>
    </citation>
    <scope>NUCLEOTIDE SEQUENCE [LARGE SCALE GENOMIC DNA]</scope>
    <source>
        <strain evidence="2">H1496</strain>
    </source>
</reference>
<gene>
    <name evidence="1" type="ORF">CGC50_06435</name>
</gene>
<dbReference type="GeneID" id="84808195"/>
<name>A0A250FNU0_9FLAO</name>
<sequence>MKLNFEKTVGKIQDFFVEENLEKLTAMMEKFQNGIIEAIDNLSQRVKDATDLPCEMITTEKLDMENLKEIIRETKVEDAKFLAVLNGGRNKKDKLELYLQYMDQDKQALDVNKIICVRCDIMVEALKEAFGDKELLIVKL</sequence>
<accession>A0A250FNU0</accession>
<protein>
    <submittedName>
        <fullName evidence="1">Uncharacterized protein</fullName>
    </submittedName>
</protein>
<evidence type="ECO:0000313" key="1">
    <source>
        <dbReference type="EMBL" id="ATA86829.1"/>
    </source>
</evidence>
<dbReference type="OrthoDB" id="9876934at2"/>
<organism evidence="1 2">
    <name type="scientific">Capnocytophaga gingivalis</name>
    <dbReference type="NCBI Taxonomy" id="1017"/>
    <lineage>
        <taxon>Bacteria</taxon>
        <taxon>Pseudomonadati</taxon>
        <taxon>Bacteroidota</taxon>
        <taxon>Flavobacteriia</taxon>
        <taxon>Flavobacteriales</taxon>
        <taxon>Flavobacteriaceae</taxon>
        <taxon>Capnocytophaga</taxon>
    </lineage>
</organism>
<dbReference type="Proteomes" id="UP000217250">
    <property type="component" value="Chromosome"/>
</dbReference>
<dbReference type="RefSeq" id="WP_095910156.1">
    <property type="nucleotide sequence ID" value="NZ_CP022386.1"/>
</dbReference>
<proteinExistence type="predicted"/>
<dbReference type="AlphaFoldDB" id="A0A250FNU0"/>
<evidence type="ECO:0000313" key="2">
    <source>
        <dbReference type="Proteomes" id="UP000217250"/>
    </source>
</evidence>
<dbReference type="KEGG" id="cgh:CGC50_06435"/>
<dbReference type="EMBL" id="CP022386">
    <property type="protein sequence ID" value="ATA86829.1"/>
    <property type="molecule type" value="Genomic_DNA"/>
</dbReference>